<dbReference type="PROSITE" id="PS00077">
    <property type="entry name" value="COX1_CUB"/>
    <property type="match status" value="1"/>
</dbReference>
<evidence type="ECO:0000256" key="8">
    <source>
        <dbReference type="ARBA" id="ARBA00022448"/>
    </source>
</evidence>
<dbReference type="InterPro" id="IPR000883">
    <property type="entry name" value="Cyt_C_Oxase_1"/>
</dbReference>
<dbReference type="GO" id="GO:0006123">
    <property type="term" value="P:mitochondrial electron transport, cytochrome c to oxygen"/>
    <property type="evidence" value="ECO:0007669"/>
    <property type="project" value="TreeGrafter"/>
</dbReference>
<evidence type="ECO:0000256" key="1">
    <source>
        <dbReference type="ARBA" id="ARBA00001935"/>
    </source>
</evidence>
<dbReference type="EMBL" id="MZ584801">
    <property type="protein sequence ID" value="QYL01506.1"/>
    <property type="molecule type" value="Genomic_DNA"/>
</dbReference>
<organism evidence="22">
    <name type="scientific">Polydora hoplura</name>
    <dbReference type="NCBI Taxonomy" id="1495204"/>
    <lineage>
        <taxon>Eukaryota</taxon>
        <taxon>Metazoa</taxon>
        <taxon>Spiralia</taxon>
        <taxon>Lophotrochozoa</taxon>
        <taxon>Annelida</taxon>
        <taxon>Polychaeta</taxon>
        <taxon>Sedentaria</taxon>
        <taxon>Canalipalpata</taxon>
        <taxon>Spionida</taxon>
        <taxon>Spionidae</taxon>
        <taxon>Polydora</taxon>
    </lineage>
</organism>
<dbReference type="Gene3D" id="1.20.210.10">
    <property type="entry name" value="Cytochrome c oxidase-like, subunit I domain"/>
    <property type="match status" value="1"/>
</dbReference>
<feature type="transmembrane region" description="Helical" evidence="20">
    <location>
        <begin position="410"/>
        <end position="428"/>
    </location>
</feature>
<evidence type="ECO:0000256" key="15">
    <source>
        <dbReference type="ARBA" id="ARBA00022989"/>
    </source>
</evidence>
<keyword evidence="9 19" id="KW-0349">Heme</keyword>
<protein>
    <recommendedName>
        <fullName evidence="7 19">Cytochrome c oxidase subunit 1</fullName>
        <ecNumber evidence="6 19">7.1.1.9</ecNumber>
    </recommendedName>
</protein>
<dbReference type="GO" id="GO:0004129">
    <property type="term" value="F:cytochrome-c oxidase activity"/>
    <property type="evidence" value="ECO:0007669"/>
    <property type="project" value="UniProtKB-EC"/>
</dbReference>
<gene>
    <name evidence="22" type="primary">cox1</name>
</gene>
<evidence type="ECO:0000313" key="22">
    <source>
        <dbReference type="EMBL" id="QYL01506.1"/>
    </source>
</evidence>
<keyword evidence="14 19" id="KW-0249">Electron transport</keyword>
<evidence type="ECO:0000256" key="5">
    <source>
        <dbReference type="ARBA" id="ARBA00009578"/>
    </source>
</evidence>
<evidence type="ECO:0000256" key="12">
    <source>
        <dbReference type="ARBA" id="ARBA00022723"/>
    </source>
</evidence>
<keyword evidence="19" id="KW-0999">Mitochondrion inner membrane</keyword>
<name>A0A8F9S315_9ANNE</name>
<sequence>MDWMYTSNHKRIGTLYFILGLWSGTLGTSLSVLIRLELMQPGGSFLKDPQLYNSIVTAHAFIMIFFLVMPILIGGFGNWLIPLMLATPDMAFPRMNALSFWILPPALAMLLSGMWVEDGAGTGWTIYPPLSGNVAHAGPAVDLTILSLHLAGVSSLMGAINFTTTIANSRLEGMPTEKMPLFIWSVLITVVLLILALPVLAGALTMLIMDRNCNTSFFEPTGGGDPILFQHLFWFFGHPEVYILILPGFGAISHIITHHSKKKKTFGTLGMQYAMCAIGLLGLIVWGHHMYTVGLDVDSRAYFTGATMVIAVPTGIKVFSWMATASGTRLNLTTPMMWALGFVFLFTMGGLTGVILANAALDIALHDTYYVTAHFHYVLSMGAIFAIFAGFMNWFPLFTGLMFHQLWSKVQFIWMFTGVNLTFFPQHFLGVAGMPRRIPDYPQLFFPWNFVSSFGSMMSMFAFLMFVFLLWEAFSSQRALITSGAPSTSLEWLSDNTTPPRAHSYNELPKLIKMYT</sequence>
<dbReference type="GeneID" id="71028346"/>
<comment type="subcellular location">
    <subcellularLocation>
        <location evidence="3">Membrane</location>
        <topology evidence="3">Multi-pass membrane protein</topology>
    </subcellularLocation>
    <subcellularLocation>
        <location evidence="19">Mitochondrion inner membrane</location>
        <topology evidence="19">Multi-pass membrane protein</topology>
    </subcellularLocation>
</comment>
<evidence type="ECO:0000256" key="4">
    <source>
        <dbReference type="ARBA" id="ARBA00004673"/>
    </source>
</evidence>
<evidence type="ECO:0000256" key="16">
    <source>
        <dbReference type="ARBA" id="ARBA00023004"/>
    </source>
</evidence>
<keyword evidence="18 19" id="KW-0472">Membrane</keyword>
<keyword evidence="11 19" id="KW-0812">Transmembrane</keyword>
<dbReference type="GO" id="GO:0015990">
    <property type="term" value="P:electron transport coupled proton transport"/>
    <property type="evidence" value="ECO:0007669"/>
    <property type="project" value="TreeGrafter"/>
</dbReference>
<feature type="transmembrane region" description="Helical" evidence="20">
    <location>
        <begin position="12"/>
        <end position="36"/>
    </location>
</feature>
<dbReference type="PROSITE" id="PS50855">
    <property type="entry name" value="COX1"/>
    <property type="match status" value="1"/>
</dbReference>
<dbReference type="SUPFAM" id="SSF81442">
    <property type="entry name" value="Cytochrome c oxidase subunit I-like"/>
    <property type="match status" value="1"/>
</dbReference>
<comment type="pathway">
    <text evidence="4 19">Energy metabolism; oxidative phosphorylation.</text>
</comment>
<keyword evidence="13" id="KW-1278">Translocase</keyword>
<feature type="transmembrane region" description="Helical" evidence="20">
    <location>
        <begin position="448"/>
        <end position="471"/>
    </location>
</feature>
<evidence type="ECO:0000256" key="7">
    <source>
        <dbReference type="ARBA" id="ARBA00015947"/>
    </source>
</evidence>
<feature type="transmembrane region" description="Helical" evidence="20">
    <location>
        <begin position="336"/>
        <end position="357"/>
    </location>
</feature>
<dbReference type="PANTHER" id="PTHR10422:SF18">
    <property type="entry name" value="CYTOCHROME C OXIDASE SUBUNIT 1"/>
    <property type="match status" value="1"/>
</dbReference>
<dbReference type="PANTHER" id="PTHR10422">
    <property type="entry name" value="CYTOCHROME C OXIDASE SUBUNIT 1"/>
    <property type="match status" value="1"/>
</dbReference>
<evidence type="ECO:0000256" key="11">
    <source>
        <dbReference type="ARBA" id="ARBA00022692"/>
    </source>
</evidence>
<dbReference type="UniPathway" id="UPA00705"/>
<feature type="transmembrane region" description="Helical" evidence="20">
    <location>
        <begin position="97"/>
        <end position="116"/>
    </location>
</feature>
<evidence type="ECO:0000256" key="9">
    <source>
        <dbReference type="ARBA" id="ARBA00022617"/>
    </source>
</evidence>
<comment type="cofactor">
    <cofactor evidence="2">
        <name>heme</name>
        <dbReference type="ChEBI" id="CHEBI:30413"/>
    </cofactor>
</comment>
<keyword evidence="12 19" id="KW-0479">Metal-binding</keyword>
<evidence type="ECO:0000256" key="14">
    <source>
        <dbReference type="ARBA" id="ARBA00022982"/>
    </source>
</evidence>
<dbReference type="InterPro" id="IPR036927">
    <property type="entry name" value="Cyt_c_oxase-like_su1_sf"/>
</dbReference>
<evidence type="ECO:0000256" key="2">
    <source>
        <dbReference type="ARBA" id="ARBA00001971"/>
    </source>
</evidence>
<dbReference type="FunFam" id="1.20.210.10:FF:000001">
    <property type="entry name" value="Cytochrome c oxidase subunit 1"/>
    <property type="match status" value="1"/>
</dbReference>
<evidence type="ECO:0000256" key="10">
    <source>
        <dbReference type="ARBA" id="ARBA00022660"/>
    </source>
</evidence>
<evidence type="ECO:0000259" key="21">
    <source>
        <dbReference type="PROSITE" id="PS50855"/>
    </source>
</evidence>
<geneLocation type="mitochondrion" evidence="22"/>
<feature type="transmembrane region" description="Helical" evidence="20">
    <location>
        <begin position="56"/>
        <end position="85"/>
    </location>
</feature>
<evidence type="ECO:0000256" key="3">
    <source>
        <dbReference type="ARBA" id="ARBA00004141"/>
    </source>
</evidence>
<reference evidence="22" key="1">
    <citation type="submission" date="2021-07" db="EMBL/GenBank/DDBJ databases">
        <title>Complete mitochondrial genome of the abalone shell-boring Polydora hoplura (Polychaeta, Spionidae).</title>
        <authorList>
            <person name="Lee S.J."/>
            <person name="Lee S.-R."/>
        </authorList>
    </citation>
    <scope>NUCLEOTIDE SEQUENCE</scope>
</reference>
<feature type="transmembrane region" description="Helical" evidence="20">
    <location>
        <begin position="181"/>
        <end position="209"/>
    </location>
</feature>
<evidence type="ECO:0000256" key="6">
    <source>
        <dbReference type="ARBA" id="ARBA00012949"/>
    </source>
</evidence>
<evidence type="ECO:0000256" key="20">
    <source>
        <dbReference type="SAM" id="Phobius"/>
    </source>
</evidence>
<feature type="transmembrane region" description="Helical" evidence="20">
    <location>
        <begin position="377"/>
        <end position="398"/>
    </location>
</feature>
<feature type="transmembrane region" description="Helical" evidence="20">
    <location>
        <begin position="241"/>
        <end position="257"/>
    </location>
</feature>
<comment type="cofactor">
    <cofactor evidence="1">
        <name>Cu cation</name>
        <dbReference type="ChEBI" id="CHEBI:23378"/>
    </cofactor>
</comment>
<feature type="domain" description="Cytochrome oxidase subunit I profile" evidence="21">
    <location>
        <begin position="1"/>
        <end position="512"/>
    </location>
</feature>
<dbReference type="AlphaFoldDB" id="A0A8F9S315"/>
<keyword evidence="8 19" id="KW-0813">Transport</keyword>
<dbReference type="Pfam" id="PF00115">
    <property type="entry name" value="COX1"/>
    <property type="match status" value="1"/>
</dbReference>
<dbReference type="InterPro" id="IPR033944">
    <property type="entry name" value="Cyt_c_oxase_su1_dom"/>
</dbReference>
<evidence type="ECO:0000256" key="19">
    <source>
        <dbReference type="RuleBase" id="RU000369"/>
    </source>
</evidence>
<dbReference type="GO" id="GO:0020037">
    <property type="term" value="F:heme binding"/>
    <property type="evidence" value="ECO:0007669"/>
    <property type="project" value="InterPro"/>
</dbReference>
<keyword evidence="16 19" id="KW-0408">Iron</keyword>
<keyword evidence="19 22" id="KW-0496">Mitochondrion</keyword>
<evidence type="ECO:0000256" key="18">
    <source>
        <dbReference type="ARBA" id="ARBA00023136"/>
    </source>
</evidence>
<feature type="transmembrane region" description="Helical" evidence="20">
    <location>
        <begin position="136"/>
        <end position="160"/>
    </location>
</feature>
<keyword evidence="17 19" id="KW-0186">Copper</keyword>
<dbReference type="GO" id="GO:0045277">
    <property type="term" value="C:respiratory chain complex IV"/>
    <property type="evidence" value="ECO:0007669"/>
    <property type="project" value="InterPro"/>
</dbReference>
<dbReference type="EC" id="7.1.1.9" evidence="6 19"/>
<feature type="transmembrane region" description="Helical" evidence="20">
    <location>
        <begin position="301"/>
        <end position="324"/>
    </location>
</feature>
<dbReference type="CDD" id="cd01663">
    <property type="entry name" value="Cyt_c_Oxidase_I"/>
    <property type="match status" value="1"/>
</dbReference>
<dbReference type="InterPro" id="IPR023616">
    <property type="entry name" value="Cyt_c_oxase-like_su1_dom"/>
</dbReference>
<dbReference type="GO" id="GO:0046872">
    <property type="term" value="F:metal ion binding"/>
    <property type="evidence" value="ECO:0007669"/>
    <property type="project" value="UniProtKB-KW"/>
</dbReference>
<accession>A0A8F9S315</accession>
<evidence type="ECO:0000256" key="17">
    <source>
        <dbReference type="ARBA" id="ARBA00023008"/>
    </source>
</evidence>
<evidence type="ECO:0000256" key="13">
    <source>
        <dbReference type="ARBA" id="ARBA00022967"/>
    </source>
</evidence>
<comment type="catalytic activity">
    <reaction evidence="19">
        <text>4 Fe(II)-[cytochrome c] + O2 + 8 H(+)(in) = 4 Fe(III)-[cytochrome c] + 2 H2O + 4 H(+)(out)</text>
        <dbReference type="Rhea" id="RHEA:11436"/>
        <dbReference type="Rhea" id="RHEA-COMP:10350"/>
        <dbReference type="Rhea" id="RHEA-COMP:14399"/>
        <dbReference type="ChEBI" id="CHEBI:15377"/>
        <dbReference type="ChEBI" id="CHEBI:15378"/>
        <dbReference type="ChEBI" id="CHEBI:15379"/>
        <dbReference type="ChEBI" id="CHEBI:29033"/>
        <dbReference type="ChEBI" id="CHEBI:29034"/>
        <dbReference type="EC" id="7.1.1.9"/>
    </reaction>
</comment>
<comment type="function">
    <text evidence="19">Component of the cytochrome c oxidase, the last enzyme in the mitochondrial electron transport chain which drives oxidative phosphorylation. The respiratory chain contains 3 multisubunit complexes succinate dehydrogenase (complex II, CII), ubiquinol-cytochrome c oxidoreductase (cytochrome b-c1 complex, complex III, CIII) and cytochrome c oxidase (complex IV, CIV), that cooperate to transfer electrons derived from NADH and succinate to molecular oxygen, creating an electrochemical gradient over the inner membrane that drives transmembrane transport and the ATP synthase. Cytochrome c oxidase is the component of the respiratory chain that catalyzes the reduction of oxygen to water. Electrons originating from reduced cytochrome c in the intermembrane space (IMS) are transferred via the dinuclear copper A center (CU(A)) of subunit 2 and heme A of subunit 1 to the active site in subunit 1, a binuclear center (BNC) formed by heme A3 and copper B (CU(B)). The BNC reduces molecular oxygen to 2 water molecules using 4 electrons from cytochrome c in the IMS and 4 protons from the mitochondrial matrix.</text>
</comment>
<dbReference type="PRINTS" id="PR01165">
    <property type="entry name" value="CYCOXIDASEI"/>
</dbReference>
<dbReference type="InterPro" id="IPR023615">
    <property type="entry name" value="Cyt_c_Oxase_su1_BS"/>
</dbReference>
<proteinExistence type="inferred from homology"/>
<comment type="similarity">
    <text evidence="5 19">Belongs to the heme-copper respiratory oxidase family.</text>
</comment>
<dbReference type="GO" id="GO:0005743">
    <property type="term" value="C:mitochondrial inner membrane"/>
    <property type="evidence" value="ECO:0007669"/>
    <property type="project" value="UniProtKB-SubCell"/>
</dbReference>
<keyword evidence="10 19" id="KW-0679">Respiratory chain</keyword>
<feature type="transmembrane region" description="Helical" evidence="20">
    <location>
        <begin position="269"/>
        <end position="289"/>
    </location>
</feature>
<keyword evidence="15 20" id="KW-1133">Transmembrane helix</keyword>
<dbReference type="RefSeq" id="YP_010295738.1">
    <property type="nucleotide sequence ID" value="NC_061377.1"/>
</dbReference>